<feature type="compositionally biased region" description="Polar residues" evidence="1">
    <location>
        <begin position="55"/>
        <end position="66"/>
    </location>
</feature>
<comment type="caution">
    <text evidence="2">The sequence shown here is derived from an EMBL/GenBank/DDBJ whole genome shotgun (WGS) entry which is preliminary data.</text>
</comment>
<gene>
    <name evidence="2" type="ORF">FJTKL_04283</name>
</gene>
<evidence type="ECO:0000313" key="3">
    <source>
        <dbReference type="Proteomes" id="UP001600888"/>
    </source>
</evidence>
<name>A0ABR4F0F9_9PEZI</name>
<protein>
    <recommendedName>
        <fullName evidence="4">Apple domain-containing protein</fullName>
    </recommendedName>
</protein>
<accession>A0ABR4F0F9</accession>
<dbReference type="EMBL" id="JBAWTH010000017">
    <property type="protein sequence ID" value="KAL2288182.1"/>
    <property type="molecule type" value="Genomic_DNA"/>
</dbReference>
<evidence type="ECO:0008006" key="4">
    <source>
        <dbReference type="Google" id="ProtNLM"/>
    </source>
</evidence>
<evidence type="ECO:0000256" key="1">
    <source>
        <dbReference type="SAM" id="MobiDB-lite"/>
    </source>
</evidence>
<feature type="region of interest" description="Disordered" evidence="1">
    <location>
        <begin position="44"/>
        <end position="66"/>
    </location>
</feature>
<dbReference type="Proteomes" id="UP001600888">
    <property type="component" value="Unassembled WGS sequence"/>
</dbReference>
<proteinExistence type="predicted"/>
<organism evidence="2 3">
    <name type="scientific">Diaporthe vaccinii</name>
    <dbReference type="NCBI Taxonomy" id="105482"/>
    <lineage>
        <taxon>Eukaryota</taxon>
        <taxon>Fungi</taxon>
        <taxon>Dikarya</taxon>
        <taxon>Ascomycota</taxon>
        <taxon>Pezizomycotina</taxon>
        <taxon>Sordariomycetes</taxon>
        <taxon>Sordariomycetidae</taxon>
        <taxon>Diaporthales</taxon>
        <taxon>Diaporthaceae</taxon>
        <taxon>Diaporthe</taxon>
        <taxon>Diaporthe eres species complex</taxon>
    </lineage>
</organism>
<evidence type="ECO:0000313" key="2">
    <source>
        <dbReference type="EMBL" id="KAL2288182.1"/>
    </source>
</evidence>
<sequence>MCSPIFAAPNVNNRFHPRRGHRQRQVDTPILSVGPPFRPPFYGPLPDDVTAASIDESTSSPDSTATVTVDPLLPPISTTSACSVIRITEYITVYGTPSSTSSPGNFTSAPYGWNSSVTSSWLLTGTSVTTTTSRPYFPISNSTTSTAPFGTDGTGSPTFVNLTSSAPTTSVLVPTNFTSFPNISTPDVTPTPIPTSSVVIPGNFTTFANITSTPEISILPIPTSSFANVSSVSASTTAEEPTSSDGPTVTSIIIPPTETTVIVPGQSSTVTITSLVIDPTETPIEVATSTATSTSPTLVIVTTLTPIATASSTPSEFPTTVVTATDTVSSNAPTGTPSPQTIHCGIRGTAIGVFYLATYAYNRANVPVTLQGCYQFCSIAVEQCYSYEFYLEPGLGSPRCKLYGGLVAYEVSSIDPYQPYQWFDVACGDPTKFGT</sequence>
<reference evidence="2 3" key="1">
    <citation type="submission" date="2024-03" db="EMBL/GenBank/DDBJ databases">
        <title>A high-quality draft genome sequence of Diaporthe vaccinii, a causative agent of upright dieback and viscid rot disease in cranberry plants.</title>
        <authorList>
            <person name="Sarrasin M."/>
            <person name="Lang B.F."/>
            <person name="Burger G."/>
        </authorList>
    </citation>
    <scope>NUCLEOTIDE SEQUENCE [LARGE SCALE GENOMIC DNA]</scope>
    <source>
        <strain evidence="2 3">IS7</strain>
    </source>
</reference>
<keyword evidence="3" id="KW-1185">Reference proteome</keyword>